<organism evidence="11 12">
    <name type="scientific">Meganyctiphanes norvegica</name>
    <name type="common">Northern krill</name>
    <name type="synonym">Thysanopoda norvegica</name>
    <dbReference type="NCBI Taxonomy" id="48144"/>
    <lineage>
        <taxon>Eukaryota</taxon>
        <taxon>Metazoa</taxon>
        <taxon>Ecdysozoa</taxon>
        <taxon>Arthropoda</taxon>
        <taxon>Crustacea</taxon>
        <taxon>Multicrustacea</taxon>
        <taxon>Malacostraca</taxon>
        <taxon>Eumalacostraca</taxon>
        <taxon>Eucarida</taxon>
        <taxon>Euphausiacea</taxon>
        <taxon>Euphausiidae</taxon>
        <taxon>Meganyctiphanes</taxon>
    </lineage>
</organism>
<dbReference type="Proteomes" id="UP001497623">
    <property type="component" value="Unassembled WGS sequence"/>
</dbReference>
<dbReference type="SUPFAM" id="SSF55486">
    <property type="entry name" value="Metalloproteases ('zincins'), catalytic domain"/>
    <property type="match status" value="1"/>
</dbReference>
<proteinExistence type="inferred from homology"/>
<dbReference type="GO" id="GO:0016485">
    <property type="term" value="P:protein processing"/>
    <property type="evidence" value="ECO:0007669"/>
    <property type="project" value="TreeGrafter"/>
</dbReference>
<keyword evidence="5" id="KW-0378">Hydrolase</keyword>
<feature type="domain" description="Peptidase M13 N-terminal" evidence="10">
    <location>
        <begin position="77"/>
        <end position="470"/>
    </location>
</feature>
<evidence type="ECO:0000256" key="2">
    <source>
        <dbReference type="ARBA" id="ARBA00007357"/>
    </source>
</evidence>
<dbReference type="Pfam" id="PF01431">
    <property type="entry name" value="Peptidase_M13"/>
    <property type="match status" value="1"/>
</dbReference>
<feature type="domain" description="Peptidase M13 C-terminal" evidence="9">
    <location>
        <begin position="531"/>
        <end position="622"/>
    </location>
</feature>
<comment type="cofactor">
    <cofactor evidence="1">
        <name>Zn(2+)</name>
        <dbReference type="ChEBI" id="CHEBI:29105"/>
    </cofactor>
</comment>
<feature type="chain" id="PRO_5043629260" evidence="8">
    <location>
        <begin position="27"/>
        <end position="626"/>
    </location>
</feature>
<dbReference type="GO" id="GO:0005886">
    <property type="term" value="C:plasma membrane"/>
    <property type="evidence" value="ECO:0007669"/>
    <property type="project" value="TreeGrafter"/>
</dbReference>
<evidence type="ECO:0000259" key="10">
    <source>
        <dbReference type="Pfam" id="PF05649"/>
    </source>
</evidence>
<dbReference type="EMBL" id="CAXKWB010007137">
    <property type="protein sequence ID" value="CAL4085755.1"/>
    <property type="molecule type" value="Genomic_DNA"/>
</dbReference>
<dbReference type="PROSITE" id="PS51885">
    <property type="entry name" value="NEPRILYSIN"/>
    <property type="match status" value="1"/>
</dbReference>
<feature type="signal peptide" evidence="8">
    <location>
        <begin position="1"/>
        <end position="26"/>
    </location>
</feature>
<keyword evidence="4" id="KW-0479">Metal-binding</keyword>
<reference evidence="11 12" key="1">
    <citation type="submission" date="2024-05" db="EMBL/GenBank/DDBJ databases">
        <authorList>
            <person name="Wallberg A."/>
        </authorList>
    </citation>
    <scope>NUCLEOTIDE SEQUENCE [LARGE SCALE GENOMIC DNA]</scope>
</reference>
<dbReference type="CDD" id="cd08662">
    <property type="entry name" value="M13"/>
    <property type="match status" value="1"/>
</dbReference>
<evidence type="ECO:0000313" key="11">
    <source>
        <dbReference type="EMBL" id="CAL4085755.1"/>
    </source>
</evidence>
<sequence>MHGQLLGPLWCSLLVASFCISPSSCGQVVHISINNNRNMSFSSDNNGISNDKNVCLTKGCVKAASKMIELMDDTVDPCEDFYRFACGSFLDKTTIPDDKSRMNQASVLWDELDENLRRILSENIKDDDSEAAKIVKTYYNTCMDTDRIDARGLAPLQEALTQLGGWPVVEGYKWRSENYQWTHNLYENKKLGYAFNIFFNLNVFSDLKNSSRRILSIDQPGLGMPSREYILKPFHDPDIQAYYKYQLGMAELLGADRRRAEKELKEIIVFEAELAKITLPPTERLNYTKIYSKMSLCDLIKLSPEIPWNEYINTILQPMFSIQAKEPIGVWAAEFLKKIGILINKTPKRTVANYIIWHVVKSSVPCLNHAALNLKLQYDKKLKGIKKEMPRWKKCVKKVTNRDSRLSIAIAASYVRKHFKEDAKHAADEMVTYIQEEFDNILHNIGWMDDATRQRALKKSKSMYSSIAYPPELLDDSKIHEYYDGLIINKGDFLQQNRNMSKFTVRSMFKELRDEVDKKDWREYAKAAQVNAYYNSLSNAIMFPAGILQGIYFDADRPMYQNFGGIGFVIGHEITHGFDNTGKQFDANGNLRNWWEKETEKKYYEKARCIIEQYGNFTVPELGLNV</sequence>
<name>A0AAV2QJ90_MEGNR</name>
<evidence type="ECO:0000256" key="1">
    <source>
        <dbReference type="ARBA" id="ARBA00001947"/>
    </source>
</evidence>
<keyword evidence="6" id="KW-0862">Zinc</keyword>
<evidence type="ECO:0000313" key="12">
    <source>
        <dbReference type="Proteomes" id="UP001497623"/>
    </source>
</evidence>
<evidence type="ECO:0000256" key="6">
    <source>
        <dbReference type="ARBA" id="ARBA00022833"/>
    </source>
</evidence>
<evidence type="ECO:0000256" key="8">
    <source>
        <dbReference type="SAM" id="SignalP"/>
    </source>
</evidence>
<comment type="caution">
    <text evidence="11">The sequence shown here is derived from an EMBL/GenBank/DDBJ whole genome shotgun (WGS) entry which is preliminary data.</text>
</comment>
<dbReference type="InterPro" id="IPR000718">
    <property type="entry name" value="Peptidase_M13"/>
</dbReference>
<keyword evidence="8" id="KW-0732">Signal</keyword>
<evidence type="ECO:0000256" key="4">
    <source>
        <dbReference type="ARBA" id="ARBA00022723"/>
    </source>
</evidence>
<dbReference type="InterPro" id="IPR008753">
    <property type="entry name" value="Peptidase_M13_N"/>
</dbReference>
<accession>A0AAV2QJ90</accession>
<protein>
    <submittedName>
        <fullName evidence="11">Uncharacterized protein</fullName>
    </submittedName>
</protein>
<dbReference type="GO" id="GO:0004222">
    <property type="term" value="F:metalloendopeptidase activity"/>
    <property type="evidence" value="ECO:0007669"/>
    <property type="project" value="InterPro"/>
</dbReference>
<dbReference type="PANTHER" id="PTHR11733:SF224">
    <property type="entry name" value="NEPRILYSIN-2"/>
    <property type="match status" value="1"/>
</dbReference>
<dbReference type="AlphaFoldDB" id="A0AAV2QJ90"/>
<dbReference type="InterPro" id="IPR042089">
    <property type="entry name" value="Peptidase_M13_dom_2"/>
</dbReference>
<dbReference type="PRINTS" id="PR00786">
    <property type="entry name" value="NEPRILYSIN"/>
</dbReference>
<feature type="non-terminal residue" evidence="11">
    <location>
        <position position="626"/>
    </location>
</feature>
<dbReference type="InterPro" id="IPR024079">
    <property type="entry name" value="MetalloPept_cat_dom_sf"/>
</dbReference>
<comment type="similarity">
    <text evidence="2">Belongs to the peptidase M13 family.</text>
</comment>
<gene>
    <name evidence="11" type="ORF">MNOR_LOCUS12803</name>
</gene>
<dbReference type="Gene3D" id="3.40.390.10">
    <property type="entry name" value="Collagenase (Catalytic Domain)"/>
    <property type="match status" value="1"/>
</dbReference>
<dbReference type="Gene3D" id="1.10.1380.10">
    <property type="entry name" value="Neutral endopeptidase , domain2"/>
    <property type="match status" value="1"/>
</dbReference>
<evidence type="ECO:0000259" key="9">
    <source>
        <dbReference type="Pfam" id="PF01431"/>
    </source>
</evidence>
<evidence type="ECO:0000256" key="5">
    <source>
        <dbReference type="ARBA" id="ARBA00022801"/>
    </source>
</evidence>
<evidence type="ECO:0000256" key="7">
    <source>
        <dbReference type="ARBA" id="ARBA00023049"/>
    </source>
</evidence>
<keyword evidence="3" id="KW-0645">Protease</keyword>
<dbReference type="GO" id="GO:0046872">
    <property type="term" value="F:metal ion binding"/>
    <property type="evidence" value="ECO:0007669"/>
    <property type="project" value="UniProtKB-KW"/>
</dbReference>
<dbReference type="PANTHER" id="PTHR11733">
    <property type="entry name" value="ZINC METALLOPROTEASE FAMILY M13 NEPRILYSIN-RELATED"/>
    <property type="match status" value="1"/>
</dbReference>
<keyword evidence="12" id="KW-1185">Reference proteome</keyword>
<dbReference type="InterPro" id="IPR018497">
    <property type="entry name" value="Peptidase_M13_C"/>
</dbReference>
<evidence type="ECO:0000256" key="3">
    <source>
        <dbReference type="ARBA" id="ARBA00022670"/>
    </source>
</evidence>
<keyword evidence="7" id="KW-0482">Metalloprotease</keyword>
<dbReference type="Pfam" id="PF05649">
    <property type="entry name" value="Peptidase_M13_N"/>
    <property type="match status" value="1"/>
</dbReference>